<evidence type="ECO:0000256" key="1">
    <source>
        <dbReference type="SAM" id="MobiDB-lite"/>
    </source>
</evidence>
<feature type="compositionally biased region" description="Basic residues" evidence="1">
    <location>
        <begin position="131"/>
        <end position="146"/>
    </location>
</feature>
<evidence type="ECO:0000313" key="3">
    <source>
        <dbReference type="Proteomes" id="UP001596157"/>
    </source>
</evidence>
<proteinExistence type="predicted"/>
<dbReference type="Proteomes" id="UP001596157">
    <property type="component" value="Unassembled WGS sequence"/>
</dbReference>
<comment type="caution">
    <text evidence="2">The sequence shown here is derived from an EMBL/GenBank/DDBJ whole genome shotgun (WGS) entry which is preliminary data.</text>
</comment>
<organism evidence="2 3">
    <name type="scientific">Actinokineospora guangxiensis</name>
    <dbReference type="NCBI Taxonomy" id="1490288"/>
    <lineage>
        <taxon>Bacteria</taxon>
        <taxon>Bacillati</taxon>
        <taxon>Actinomycetota</taxon>
        <taxon>Actinomycetes</taxon>
        <taxon>Pseudonocardiales</taxon>
        <taxon>Pseudonocardiaceae</taxon>
        <taxon>Actinokineospora</taxon>
    </lineage>
</organism>
<gene>
    <name evidence="2" type="ORF">ACFPM7_17030</name>
</gene>
<feature type="compositionally biased region" description="Basic and acidic residues" evidence="1">
    <location>
        <begin position="161"/>
        <end position="187"/>
    </location>
</feature>
<name>A0ABW0EQX8_9PSEU</name>
<evidence type="ECO:0000313" key="2">
    <source>
        <dbReference type="EMBL" id="MFC5288763.1"/>
    </source>
</evidence>
<feature type="region of interest" description="Disordered" evidence="1">
    <location>
        <begin position="120"/>
        <end position="187"/>
    </location>
</feature>
<reference evidence="3" key="1">
    <citation type="journal article" date="2019" name="Int. J. Syst. Evol. Microbiol.">
        <title>The Global Catalogue of Microorganisms (GCM) 10K type strain sequencing project: providing services to taxonomists for standard genome sequencing and annotation.</title>
        <authorList>
            <consortium name="The Broad Institute Genomics Platform"/>
            <consortium name="The Broad Institute Genome Sequencing Center for Infectious Disease"/>
            <person name="Wu L."/>
            <person name="Ma J."/>
        </authorList>
    </citation>
    <scope>NUCLEOTIDE SEQUENCE [LARGE SCALE GENOMIC DNA]</scope>
    <source>
        <strain evidence="3">CCUG 59778</strain>
    </source>
</reference>
<accession>A0ABW0EQX8</accession>
<protein>
    <submittedName>
        <fullName evidence="2">Uncharacterized protein</fullName>
    </submittedName>
</protein>
<dbReference type="EMBL" id="JBHSKF010000007">
    <property type="protein sequence ID" value="MFC5288763.1"/>
    <property type="molecule type" value="Genomic_DNA"/>
</dbReference>
<feature type="compositionally biased region" description="Gly residues" evidence="1">
    <location>
        <begin position="149"/>
        <end position="159"/>
    </location>
</feature>
<keyword evidence="3" id="KW-1185">Reference proteome</keyword>
<sequence>MREMAGMALGPWLARDYPLTRHTTDEESLAAFTARATGIVAAVERLPAEVRAPADRSGVDIDRHAVAALKLWVFLPLNAMLELAPDKVGGLIDVIERRFSLPHGYAASIRAEFRPGPVLTAALDDSSPARPARRRRRHRLRPRRPRPGAVGGGVGGGGPAVDRDWPGERSLRRRPQDQFRWQQDRRW</sequence>